<dbReference type="AlphaFoldDB" id="D2XJ64"/>
<accession>D2XJ64</accession>
<dbReference type="PANTHER" id="PTHR31642">
    <property type="entry name" value="TRICHOTHECENE 3-O-ACETYLTRANSFERASE"/>
    <property type="match status" value="1"/>
</dbReference>
<dbReference type="FunFam" id="3.30.559.10:FF:000015">
    <property type="entry name" value="Spermidine hydroxycinnamoyl transferase"/>
    <property type="match status" value="1"/>
</dbReference>
<protein>
    <submittedName>
        <fullName evidence="5">Hydroxycinnamoyl transferase</fullName>
    </submittedName>
</protein>
<dbReference type="InterPro" id="IPR023213">
    <property type="entry name" value="CAT-like_dom_sf"/>
</dbReference>
<evidence type="ECO:0000256" key="1">
    <source>
        <dbReference type="ARBA" id="ARBA00009861"/>
    </source>
</evidence>
<evidence type="ECO:0000313" key="5">
    <source>
        <dbReference type="EMBL" id="ADB44897.1"/>
    </source>
</evidence>
<sequence length="438" mass="48843">MIIKVRREEIVEPAEETPKKILWTSNIDQLFKLLIPSVYFYRPDGSTNFFDVKAMKESLSKALVSFYPMAGRLKRNEDGRVETDCNGKGVLLVEAETETSLDDLGDFRPTTELRQLIPRVDNPMDISPYPLLLLQVTYFKCGGVSVGVGMEHTATDGASGTHFINSWSEIARGLDITIPPFIDRTLLRSRDPPTPLFPHSEHDPPPTMKAALGNGTLESKVHPKPSPSVVTMFKLSRDQISVLKAKCKDGPDIVSFSSFEVIAGHIWRCICKARQLPDDQESKVSIAVDGRSRLNPKLPPGYFGNAIFHITPMAASGDILSKPLIYAVGKLHESLQRANDEYLRSAIDFLELHPNKSSLVRGPHTFRSPNLGITSWCQMPIHEADFGWGRPIFMGPGSIIYEGLAYVLPTPEKDGSRFLAVSLLPDHMTLFKKSFYDF</sequence>
<comment type="similarity">
    <text evidence="1">Belongs to the plant acyltransferase family.</text>
</comment>
<dbReference type="EMBL" id="GU196273">
    <property type="protein sequence ID" value="ADB44897.1"/>
    <property type="molecule type" value="mRNA"/>
</dbReference>
<evidence type="ECO:0000256" key="3">
    <source>
        <dbReference type="ARBA" id="ARBA00023315"/>
    </source>
</evidence>
<evidence type="ECO:0000256" key="4">
    <source>
        <dbReference type="SAM" id="MobiDB-lite"/>
    </source>
</evidence>
<dbReference type="Pfam" id="PF02458">
    <property type="entry name" value="Transferase"/>
    <property type="match status" value="1"/>
</dbReference>
<organism evidence="5">
    <name type="scientific">Sinopodophyllum hexandrum</name>
    <name type="common">Himalayan may apple</name>
    <name type="synonym">Podophyllum hexandrum</name>
    <dbReference type="NCBI Taxonomy" id="93608"/>
    <lineage>
        <taxon>Eukaryota</taxon>
        <taxon>Viridiplantae</taxon>
        <taxon>Streptophyta</taxon>
        <taxon>Embryophyta</taxon>
        <taxon>Tracheophyta</taxon>
        <taxon>Spermatophyta</taxon>
        <taxon>Magnoliopsida</taxon>
        <taxon>Ranunculales</taxon>
        <taxon>Berberidaceae</taxon>
        <taxon>Podophylloideae</taxon>
        <taxon>Podophylleae</taxon>
        <taxon>Sinopodophyllum</taxon>
    </lineage>
</organism>
<name>D2XJ64_SINHE</name>
<dbReference type="PANTHER" id="PTHR31642:SF324">
    <property type="entry name" value="SPERMIDINE HYDROXYCINNAMOYL TRANSFERASE"/>
    <property type="match status" value="1"/>
</dbReference>
<evidence type="ECO:0000256" key="2">
    <source>
        <dbReference type="ARBA" id="ARBA00022679"/>
    </source>
</evidence>
<dbReference type="FunFam" id="3.30.559.10:FF:000008">
    <property type="entry name" value="Tryptamine hydroxycinnamoyl transferase"/>
    <property type="match status" value="1"/>
</dbReference>
<keyword evidence="3" id="KW-0012">Acyltransferase</keyword>
<proteinExistence type="evidence at transcript level"/>
<keyword evidence="2 5" id="KW-0808">Transferase</keyword>
<reference evidence="5" key="1">
    <citation type="submission" date="2009-11" db="EMBL/GenBank/DDBJ databases">
        <title>Molecular cloning of genes involved in podophyllotoxin (PTOX) biosynthetic pathway in Podophyllum hexandrum.</title>
        <authorList>
            <person name="Kashyap P."/>
            <person name="Thakur A."/>
            <person name="Pal R.S."/>
            <person name="Sharma M."/>
            <person name="Kumari A."/>
            <person name="Kumar S."/>
            <person name="Ahuja P.S."/>
        </authorList>
    </citation>
    <scope>NUCLEOTIDE SEQUENCE</scope>
</reference>
<feature type="region of interest" description="Disordered" evidence="4">
    <location>
        <begin position="192"/>
        <end position="213"/>
    </location>
</feature>
<dbReference type="GO" id="GO:0016747">
    <property type="term" value="F:acyltransferase activity, transferring groups other than amino-acyl groups"/>
    <property type="evidence" value="ECO:0007669"/>
    <property type="project" value="TreeGrafter"/>
</dbReference>
<dbReference type="InterPro" id="IPR050317">
    <property type="entry name" value="Plant_Fungal_Acyltransferase"/>
</dbReference>
<dbReference type="Gene3D" id="3.30.559.10">
    <property type="entry name" value="Chloramphenicol acetyltransferase-like domain"/>
    <property type="match status" value="2"/>
</dbReference>